<keyword evidence="2" id="KW-1185">Reference proteome</keyword>
<protein>
    <submittedName>
        <fullName evidence="1">Uncharacterized protein</fullName>
    </submittedName>
</protein>
<evidence type="ECO:0000313" key="1">
    <source>
        <dbReference type="EMBL" id="KAH7918810.1"/>
    </source>
</evidence>
<name>A0ACB8AZ49_9AGAM</name>
<dbReference type="EMBL" id="MU266731">
    <property type="protein sequence ID" value="KAH7918810.1"/>
    <property type="molecule type" value="Genomic_DNA"/>
</dbReference>
<feature type="non-terminal residue" evidence="1">
    <location>
        <position position="1"/>
    </location>
</feature>
<proteinExistence type="predicted"/>
<dbReference type="Proteomes" id="UP000790709">
    <property type="component" value="Unassembled WGS sequence"/>
</dbReference>
<organism evidence="1 2">
    <name type="scientific">Leucogyrophana mollusca</name>
    <dbReference type="NCBI Taxonomy" id="85980"/>
    <lineage>
        <taxon>Eukaryota</taxon>
        <taxon>Fungi</taxon>
        <taxon>Dikarya</taxon>
        <taxon>Basidiomycota</taxon>
        <taxon>Agaricomycotina</taxon>
        <taxon>Agaricomycetes</taxon>
        <taxon>Agaricomycetidae</taxon>
        <taxon>Boletales</taxon>
        <taxon>Boletales incertae sedis</taxon>
        <taxon>Leucogyrophana</taxon>
    </lineage>
</organism>
<reference evidence="1" key="1">
    <citation type="journal article" date="2021" name="New Phytol.">
        <title>Evolutionary innovations through gain and loss of genes in the ectomycorrhizal Boletales.</title>
        <authorList>
            <person name="Wu G."/>
            <person name="Miyauchi S."/>
            <person name="Morin E."/>
            <person name="Kuo A."/>
            <person name="Drula E."/>
            <person name="Varga T."/>
            <person name="Kohler A."/>
            <person name="Feng B."/>
            <person name="Cao Y."/>
            <person name="Lipzen A."/>
            <person name="Daum C."/>
            <person name="Hundley H."/>
            <person name="Pangilinan J."/>
            <person name="Johnson J."/>
            <person name="Barry K."/>
            <person name="LaButti K."/>
            <person name="Ng V."/>
            <person name="Ahrendt S."/>
            <person name="Min B."/>
            <person name="Choi I.G."/>
            <person name="Park H."/>
            <person name="Plett J.M."/>
            <person name="Magnuson J."/>
            <person name="Spatafora J.W."/>
            <person name="Nagy L.G."/>
            <person name="Henrissat B."/>
            <person name="Grigoriev I.V."/>
            <person name="Yang Z.L."/>
            <person name="Xu J."/>
            <person name="Martin F.M."/>
        </authorList>
    </citation>
    <scope>NUCLEOTIDE SEQUENCE</scope>
    <source>
        <strain evidence="1">KUC20120723A-06</strain>
    </source>
</reference>
<comment type="caution">
    <text evidence="1">The sequence shown here is derived from an EMBL/GenBank/DDBJ whole genome shotgun (WGS) entry which is preliminary data.</text>
</comment>
<gene>
    <name evidence="1" type="ORF">BV22DRAFT_1051487</name>
</gene>
<evidence type="ECO:0000313" key="2">
    <source>
        <dbReference type="Proteomes" id="UP000790709"/>
    </source>
</evidence>
<sequence length="203" mass="21613">ANVFGTALLLGTGGRTACCIIFAFGIATGRIRVGGWVQGLVSDGVKVGAPSVLQHLNYCYMKPRAISPTDESVGSLPALSASTSARTLSTRALAHELSSPGFSNNRLPLASARIGHTLRHEIPTAHACRAGARRWRKEQCIERGAPSFPPIVAPMKVLIVLLDAEEESDLLVKVVCLHWISWFGLLPPPHPCQEPFVAGGDTS</sequence>
<accession>A0ACB8AZ49</accession>